<gene>
    <name evidence="7" type="ORF">CUN49_11520</name>
</gene>
<dbReference type="InterPro" id="IPR012947">
    <property type="entry name" value="tRNA_SAD"/>
</dbReference>
<dbReference type="PANTHER" id="PTHR43462">
    <property type="entry name" value="ALANYL-TRNA EDITING PROTEIN"/>
    <property type="match status" value="1"/>
</dbReference>
<dbReference type="GO" id="GO:0003676">
    <property type="term" value="F:nucleic acid binding"/>
    <property type="evidence" value="ECO:0007669"/>
    <property type="project" value="InterPro"/>
</dbReference>
<evidence type="ECO:0000256" key="5">
    <source>
        <dbReference type="SAM" id="Coils"/>
    </source>
</evidence>
<feature type="domain" description="Alanyl-transfer RNA synthetases family profile" evidence="6">
    <location>
        <begin position="1"/>
        <end position="238"/>
    </location>
</feature>
<dbReference type="GO" id="GO:0005737">
    <property type="term" value="C:cytoplasm"/>
    <property type="evidence" value="ECO:0007669"/>
    <property type="project" value="UniProtKB-SubCell"/>
</dbReference>
<dbReference type="PROSITE" id="PS50860">
    <property type="entry name" value="AA_TRNA_LIGASE_II_ALA"/>
    <property type="match status" value="1"/>
</dbReference>
<dbReference type="InterPro" id="IPR018164">
    <property type="entry name" value="Ala-tRNA-synth_IIc_N"/>
</dbReference>
<evidence type="ECO:0000256" key="2">
    <source>
        <dbReference type="ARBA" id="ARBA00004496"/>
    </source>
</evidence>
<name>A0A2M8PCG7_9CHLR</name>
<evidence type="ECO:0000313" key="8">
    <source>
        <dbReference type="Proteomes" id="UP000229681"/>
    </source>
</evidence>
<feature type="coiled-coil region" evidence="5">
    <location>
        <begin position="261"/>
        <end position="288"/>
    </location>
</feature>
<dbReference type="Pfam" id="PF01411">
    <property type="entry name" value="tRNA-synt_2c"/>
    <property type="match status" value="1"/>
</dbReference>
<evidence type="ECO:0000256" key="3">
    <source>
        <dbReference type="ARBA" id="ARBA00022723"/>
    </source>
</evidence>
<dbReference type="InterPro" id="IPR003156">
    <property type="entry name" value="DHHA1_dom"/>
</dbReference>
<dbReference type="SUPFAM" id="SSF55186">
    <property type="entry name" value="ThrRS/AlaRS common domain"/>
    <property type="match status" value="1"/>
</dbReference>
<protein>
    <submittedName>
        <fullName evidence="7">Alanyl-tRNA editing protein</fullName>
    </submittedName>
</protein>
<comment type="subcellular location">
    <subcellularLocation>
        <location evidence="2">Cytoplasm</location>
    </subcellularLocation>
</comment>
<dbReference type="Pfam" id="PF02272">
    <property type="entry name" value="DHHA1"/>
    <property type="match status" value="1"/>
</dbReference>
<dbReference type="InterPro" id="IPR051335">
    <property type="entry name" value="Alanyl-tRNA_Editing_Enzymes"/>
</dbReference>
<comment type="cofactor">
    <cofactor evidence="1">
        <name>Zn(2+)</name>
        <dbReference type="ChEBI" id="CHEBI:29105"/>
    </cofactor>
</comment>
<evidence type="ECO:0000256" key="1">
    <source>
        <dbReference type="ARBA" id="ARBA00001947"/>
    </source>
</evidence>
<dbReference type="GO" id="GO:0004813">
    <property type="term" value="F:alanine-tRNA ligase activity"/>
    <property type="evidence" value="ECO:0007669"/>
    <property type="project" value="InterPro"/>
</dbReference>
<keyword evidence="3" id="KW-0479">Metal-binding</keyword>
<dbReference type="Proteomes" id="UP000229681">
    <property type="component" value="Unassembled WGS sequence"/>
</dbReference>
<keyword evidence="4" id="KW-0862">Zinc</keyword>
<dbReference type="EMBL" id="PGTM01000184">
    <property type="protein sequence ID" value="PJF35247.1"/>
    <property type="molecule type" value="Genomic_DNA"/>
</dbReference>
<organism evidence="7 8">
    <name type="scientific">Candidatus Thermofonsia Clade 1 bacterium</name>
    <dbReference type="NCBI Taxonomy" id="2364210"/>
    <lineage>
        <taxon>Bacteria</taxon>
        <taxon>Bacillati</taxon>
        <taxon>Chloroflexota</taxon>
        <taxon>Candidatus Thermofontia</taxon>
        <taxon>Candidatus Thermofonsia Clade 1</taxon>
    </lineage>
</organism>
<dbReference type="Gene3D" id="3.10.310.40">
    <property type="match status" value="1"/>
</dbReference>
<sequence>MTTERLYYNDAYTLTFEATVLEVTTHADRPAVVLDRTYFYPEGGGQPADRGTLNGVRVLDVQTRPTDRAVLHVLEAPLNAPRVTGVIDGERRRDLRSHHSGQHILSQALERAAQAQTLSVHMSEASMTIDIDRADITPEAWQAVEQLANQVVLENRPVRAWFPSPEALAALNLRKLPEVDGKVRVVDIGGFDITACGGTHVAHTGEIGLIKIIKAERRGQTTRLEFKCGERALRDFQAKNDVINRLAAALTVGYWELPEAVARLQDQNRALQSDLRAAREQLAAYEAASLLAEAALHGPYRLVARAFARSADEVRLLAQALTAEAGVIALLGAVDEKAQLVFARSADVPLDVVPLLKCALERLGARGGGRPNMAQGGGVKADLAQVQAAIDAAIALLS</sequence>
<reference evidence="7 8" key="1">
    <citation type="submission" date="2017-11" db="EMBL/GenBank/DDBJ databases">
        <title>Evolution of Phototrophy in the Chloroflexi Phylum Driven by Horizontal Gene Transfer.</title>
        <authorList>
            <person name="Ward L.M."/>
            <person name="Hemp J."/>
            <person name="Shih P.M."/>
            <person name="Mcglynn S.E."/>
            <person name="Fischer W."/>
        </authorList>
    </citation>
    <scope>NUCLEOTIDE SEQUENCE [LARGE SCALE GENOMIC DNA]</scope>
    <source>
        <strain evidence="7">JP3_13</strain>
    </source>
</reference>
<comment type="caution">
    <text evidence="7">The sequence shown here is derived from an EMBL/GenBank/DDBJ whole genome shotgun (WGS) entry which is preliminary data.</text>
</comment>
<dbReference type="InterPro" id="IPR018165">
    <property type="entry name" value="Ala-tRNA-synth_IIc_core"/>
</dbReference>
<dbReference type="GO" id="GO:0046872">
    <property type="term" value="F:metal ion binding"/>
    <property type="evidence" value="ECO:0007669"/>
    <property type="project" value="UniProtKB-KW"/>
</dbReference>
<dbReference type="Pfam" id="PF07973">
    <property type="entry name" value="tRNA_SAD"/>
    <property type="match status" value="1"/>
</dbReference>
<dbReference type="InterPro" id="IPR018163">
    <property type="entry name" value="Thr/Ala-tRNA-synth_IIc_edit"/>
</dbReference>
<keyword evidence="5" id="KW-0175">Coiled coil</keyword>
<evidence type="ECO:0000313" key="7">
    <source>
        <dbReference type="EMBL" id="PJF35247.1"/>
    </source>
</evidence>
<evidence type="ECO:0000259" key="6">
    <source>
        <dbReference type="PROSITE" id="PS50860"/>
    </source>
</evidence>
<dbReference type="AlphaFoldDB" id="A0A2M8PCG7"/>
<dbReference type="InterPro" id="IPR009000">
    <property type="entry name" value="Transl_B-barrel_sf"/>
</dbReference>
<dbReference type="Gene3D" id="3.30.980.10">
    <property type="entry name" value="Threonyl-trna Synthetase, Chain A, domain 2"/>
    <property type="match status" value="1"/>
</dbReference>
<dbReference type="PANTHER" id="PTHR43462:SF1">
    <property type="entry name" value="ALANYL-TRNA EDITING PROTEIN AARSD1"/>
    <property type="match status" value="1"/>
</dbReference>
<dbReference type="GO" id="GO:0006419">
    <property type="term" value="P:alanyl-tRNA aminoacylation"/>
    <property type="evidence" value="ECO:0007669"/>
    <property type="project" value="InterPro"/>
</dbReference>
<evidence type="ECO:0000256" key="4">
    <source>
        <dbReference type="ARBA" id="ARBA00022833"/>
    </source>
</evidence>
<accession>A0A2M8PCG7</accession>
<dbReference type="GO" id="GO:0002161">
    <property type="term" value="F:aminoacyl-tRNA deacylase activity"/>
    <property type="evidence" value="ECO:0007669"/>
    <property type="project" value="UniProtKB-ARBA"/>
</dbReference>
<dbReference type="Gene3D" id="2.40.30.130">
    <property type="match status" value="1"/>
</dbReference>
<proteinExistence type="predicted"/>
<dbReference type="SUPFAM" id="SSF50447">
    <property type="entry name" value="Translation proteins"/>
    <property type="match status" value="1"/>
</dbReference>
<dbReference type="SMART" id="SM00863">
    <property type="entry name" value="tRNA_SAD"/>
    <property type="match status" value="1"/>
</dbReference>
<dbReference type="GO" id="GO:0005524">
    <property type="term" value="F:ATP binding"/>
    <property type="evidence" value="ECO:0007669"/>
    <property type="project" value="InterPro"/>
</dbReference>